<reference evidence="1 2" key="1">
    <citation type="journal article" date="2021" name="MBio">
        <title>Poor Competitiveness of Bradyrhizobium in Pigeon Pea Root Colonization in Indian Soils.</title>
        <authorList>
            <person name="Chalasani D."/>
            <person name="Basu A."/>
            <person name="Pullabhotla S.V.S.R.N."/>
            <person name="Jorrin B."/>
            <person name="Neal A.L."/>
            <person name="Poole P.S."/>
            <person name="Podile A.R."/>
            <person name="Tkacz A."/>
        </authorList>
    </citation>
    <scope>NUCLEOTIDE SEQUENCE [LARGE SCALE GENOMIC DNA]</scope>
    <source>
        <strain evidence="1 2">HU56</strain>
    </source>
</reference>
<protein>
    <submittedName>
        <fullName evidence="1">DNA gyrase</fullName>
    </submittedName>
</protein>
<dbReference type="NCBIfam" id="TIGR04099">
    <property type="entry name" value="biosn_Pnap_2097"/>
    <property type="match status" value="1"/>
</dbReference>
<dbReference type="RefSeq" id="WP_220335487.1">
    <property type="nucleotide sequence ID" value="NZ_JAEUAK010000005.1"/>
</dbReference>
<organism evidence="1 2">
    <name type="scientific">Rhizobium mesosinicum</name>
    <dbReference type="NCBI Taxonomy" id="335017"/>
    <lineage>
        <taxon>Bacteria</taxon>
        <taxon>Pseudomonadati</taxon>
        <taxon>Pseudomonadota</taxon>
        <taxon>Alphaproteobacteria</taxon>
        <taxon>Hyphomicrobiales</taxon>
        <taxon>Rhizobiaceae</taxon>
        <taxon>Rhizobium/Agrobacterium group</taxon>
        <taxon>Rhizobium</taxon>
    </lineage>
</organism>
<name>A0ABS7GVC2_9HYPH</name>
<gene>
    <name evidence="1" type="ORF">JNB85_14500</name>
</gene>
<comment type="caution">
    <text evidence="1">The sequence shown here is derived from an EMBL/GenBank/DDBJ whole genome shotgun (WGS) entry which is preliminary data.</text>
</comment>
<keyword evidence="2" id="KW-1185">Reference proteome</keyword>
<dbReference type="EMBL" id="JAEUAK010000005">
    <property type="protein sequence ID" value="MBW9053622.1"/>
    <property type="molecule type" value="Genomic_DNA"/>
</dbReference>
<sequence>MNVAILDFHPPEPSARELMEQALAPHMLIGMPHLTPIGLSETWAMKELGHRHWLMLARHLGMENADFRTPDGGETYAAICATSLEHANFGAVRANDVLTIRSALSPVSRTQVSTRHRLFVRAGLIGEVELISTFVCRMREGDNYSIARVPLPGLTTAVEDNALARTAALLRAGTLETHFGLPANPAKALRGFRFEPDASQEFNGAGLFYFAEFQALADRAFGRWFPELSQVSRREIFFSGNIRAGEAVRVELMGLSHDRRQTCCRLRREEDGKVIGKAFMEWQADSLMPA</sequence>
<evidence type="ECO:0000313" key="1">
    <source>
        <dbReference type="EMBL" id="MBW9053622.1"/>
    </source>
</evidence>
<dbReference type="Gene3D" id="3.10.129.10">
    <property type="entry name" value="Hotdog Thioesterase"/>
    <property type="match status" value="1"/>
</dbReference>
<dbReference type="NCBIfam" id="TIGR04098">
    <property type="entry name" value="LnmK_bifunc"/>
    <property type="match status" value="1"/>
</dbReference>
<dbReference type="Proteomes" id="UP000717752">
    <property type="component" value="Unassembled WGS sequence"/>
</dbReference>
<accession>A0ABS7GVC2</accession>
<proteinExistence type="predicted"/>
<evidence type="ECO:0000313" key="2">
    <source>
        <dbReference type="Proteomes" id="UP000717752"/>
    </source>
</evidence>
<dbReference type="InterPro" id="IPR024091">
    <property type="entry name" value="LnmK-like_bifun_acyl/decarbox"/>
</dbReference>